<dbReference type="PANTHER" id="PTHR46171:SF3">
    <property type="entry name" value="GH10160P"/>
    <property type="match status" value="1"/>
</dbReference>
<evidence type="ECO:0000256" key="5">
    <source>
        <dbReference type="SAM" id="MobiDB-lite"/>
    </source>
</evidence>
<dbReference type="RefSeq" id="XP_055890221.1">
    <property type="nucleotide sequence ID" value="XM_056034246.1"/>
</dbReference>
<dbReference type="PROSITE" id="PS50089">
    <property type="entry name" value="ZF_RING_2"/>
    <property type="match status" value="1"/>
</dbReference>
<feature type="compositionally biased region" description="Low complexity" evidence="5">
    <location>
        <begin position="370"/>
        <end position="383"/>
    </location>
</feature>
<evidence type="ECO:0000313" key="8">
    <source>
        <dbReference type="RefSeq" id="XP_055890221.1"/>
    </source>
</evidence>
<dbReference type="RefSeq" id="XP_055890223.1">
    <property type="nucleotide sequence ID" value="XM_056034248.1"/>
</dbReference>
<keyword evidence="3" id="KW-0862">Zinc</keyword>
<dbReference type="SMART" id="SM00184">
    <property type="entry name" value="RING"/>
    <property type="match status" value="1"/>
</dbReference>
<feature type="compositionally biased region" description="Low complexity" evidence="5">
    <location>
        <begin position="419"/>
        <end position="444"/>
    </location>
</feature>
<dbReference type="GO" id="GO:0016567">
    <property type="term" value="P:protein ubiquitination"/>
    <property type="evidence" value="ECO:0007669"/>
    <property type="project" value="TreeGrafter"/>
</dbReference>
<accession>A0A9W3ASN4</accession>
<dbReference type="AlphaFoldDB" id="A0A9W3ASN4"/>
<evidence type="ECO:0000256" key="3">
    <source>
        <dbReference type="ARBA" id="ARBA00022833"/>
    </source>
</evidence>
<dbReference type="OrthoDB" id="8062037at2759"/>
<keyword evidence="2 4" id="KW-0863">Zinc-finger</keyword>
<feature type="compositionally biased region" description="Basic residues" evidence="5">
    <location>
        <begin position="406"/>
        <end position="418"/>
    </location>
</feature>
<dbReference type="OMA" id="NIHTCAN"/>
<gene>
    <name evidence="8 9" type="primary">LOC106057816</name>
</gene>
<feature type="region of interest" description="Disordered" evidence="5">
    <location>
        <begin position="99"/>
        <end position="232"/>
    </location>
</feature>
<evidence type="ECO:0000313" key="9">
    <source>
        <dbReference type="RefSeq" id="XP_055890223.1"/>
    </source>
</evidence>
<dbReference type="Pfam" id="PF13639">
    <property type="entry name" value="zf-RING_2"/>
    <property type="match status" value="1"/>
</dbReference>
<dbReference type="Proteomes" id="UP001165740">
    <property type="component" value="Chromosome 1"/>
</dbReference>
<evidence type="ECO:0000256" key="2">
    <source>
        <dbReference type="ARBA" id="ARBA00022771"/>
    </source>
</evidence>
<feature type="compositionally biased region" description="Basic residues" evidence="5">
    <location>
        <begin position="359"/>
        <end position="369"/>
    </location>
</feature>
<evidence type="ECO:0000256" key="1">
    <source>
        <dbReference type="ARBA" id="ARBA00022723"/>
    </source>
</evidence>
<feature type="region of interest" description="Disordered" evidence="5">
    <location>
        <begin position="403"/>
        <end position="444"/>
    </location>
</feature>
<feature type="domain" description="RING-type" evidence="6">
    <location>
        <begin position="565"/>
        <end position="606"/>
    </location>
</feature>
<dbReference type="GO" id="GO:0008270">
    <property type="term" value="F:zinc ion binding"/>
    <property type="evidence" value="ECO:0007669"/>
    <property type="project" value="UniProtKB-KW"/>
</dbReference>
<evidence type="ECO:0000259" key="6">
    <source>
        <dbReference type="PROSITE" id="PS50089"/>
    </source>
</evidence>
<feature type="region of interest" description="Disordered" evidence="5">
    <location>
        <begin position="337"/>
        <end position="388"/>
    </location>
</feature>
<keyword evidence="1" id="KW-0479">Metal-binding</keyword>
<evidence type="ECO:0000256" key="4">
    <source>
        <dbReference type="PROSITE-ProRule" id="PRU00175"/>
    </source>
</evidence>
<organism evidence="7 9">
    <name type="scientific">Biomphalaria glabrata</name>
    <name type="common">Bloodfluke planorb</name>
    <name type="synonym">Freshwater snail</name>
    <dbReference type="NCBI Taxonomy" id="6526"/>
    <lineage>
        <taxon>Eukaryota</taxon>
        <taxon>Metazoa</taxon>
        <taxon>Spiralia</taxon>
        <taxon>Lophotrochozoa</taxon>
        <taxon>Mollusca</taxon>
        <taxon>Gastropoda</taxon>
        <taxon>Heterobranchia</taxon>
        <taxon>Euthyneura</taxon>
        <taxon>Panpulmonata</taxon>
        <taxon>Hygrophila</taxon>
        <taxon>Lymnaeoidea</taxon>
        <taxon>Planorbidae</taxon>
        <taxon>Biomphalaria</taxon>
    </lineage>
</organism>
<dbReference type="FunFam" id="3.30.40.10:FF:000024">
    <property type="entry name" value="RING finger protein 44 isoform X1"/>
    <property type="match status" value="1"/>
</dbReference>
<feature type="compositionally biased region" description="Basic residues" evidence="5">
    <location>
        <begin position="193"/>
        <end position="204"/>
    </location>
</feature>
<dbReference type="Gene3D" id="3.30.40.10">
    <property type="entry name" value="Zinc/RING finger domain, C3HC4 (zinc finger)"/>
    <property type="match status" value="1"/>
</dbReference>
<keyword evidence="7" id="KW-1185">Reference proteome</keyword>
<sequence>MPVESTEDAPLVQYHHRHPSHHHHHFLPCYAEGLGLVSGPDDLCHSSTADHIAASAALSLDSNDNLISTHSPPLINLSPNLSPSSESRVSPFYDFRETTRRRSAQDQYTSNHPMQHSPQGISGYITADDSGRKTESPARKRRKLGASLQDLTNASSPPPYVIRAGDPVSESRSDRRRTLSTRRASGERAVTPRPRRSNSTRRRTRDRDSSTSTTATPEERRAFQPPNPPHLHVAASSAFLARQIHPAMLTAQHPPSVLEHLEQVSMAGAMPMGPYVPLCATATPHPLSMCAPMPPLHMGGSAAMPSWSLANLPVRLQSCTLPHCTLPHSLPQYLPPSNHAQPPPQAHIPLPAHIPGLHYQHRPYHHQQQHHQQQSQQRHVQSTQEEEVHNVLTETRGTSVYPLHPSFHHHHHHHHHHPAAAALSSSHPSHSSHGHNIPHPISSSQPVVLQEPTVHPTPPDFYVGSLSRYYSRRSSTRSRARIQQQHYSPGFLLQFLAMLGSPPIPPYGRDLDNPEEVENYEALLSLAERLGEAKQKGLTKSDIEQLPVYRFSSETARSESDQTSCVVCMCDFESKQLLRVLPCSHEFHAKCVDKWLKTNRTCPICRQDATETSGCGE</sequence>
<dbReference type="SUPFAM" id="SSF57850">
    <property type="entry name" value="RING/U-box"/>
    <property type="match status" value="1"/>
</dbReference>
<feature type="compositionally biased region" description="Polar residues" evidence="5">
    <location>
        <begin position="105"/>
        <end position="120"/>
    </location>
</feature>
<reference evidence="8 9" key="1">
    <citation type="submission" date="2025-04" db="UniProtKB">
        <authorList>
            <consortium name="RefSeq"/>
        </authorList>
    </citation>
    <scope>IDENTIFICATION</scope>
</reference>
<proteinExistence type="predicted"/>
<dbReference type="GO" id="GO:0061630">
    <property type="term" value="F:ubiquitin protein ligase activity"/>
    <property type="evidence" value="ECO:0007669"/>
    <property type="project" value="TreeGrafter"/>
</dbReference>
<dbReference type="PANTHER" id="PTHR46171">
    <property type="entry name" value="GH10160P"/>
    <property type="match status" value="1"/>
</dbReference>
<evidence type="ECO:0000313" key="7">
    <source>
        <dbReference type="Proteomes" id="UP001165740"/>
    </source>
</evidence>
<dbReference type="GeneID" id="106057816"/>
<dbReference type="InterPro" id="IPR013083">
    <property type="entry name" value="Znf_RING/FYVE/PHD"/>
</dbReference>
<dbReference type="InterPro" id="IPR001841">
    <property type="entry name" value="Znf_RING"/>
</dbReference>
<feature type="compositionally biased region" description="Basic and acidic residues" evidence="5">
    <location>
        <begin position="129"/>
        <end position="138"/>
    </location>
</feature>
<protein>
    <submittedName>
        <fullName evidence="8 9">RING finger protein 44-like isoform X1</fullName>
    </submittedName>
</protein>
<dbReference type="CDD" id="cd16472">
    <property type="entry name" value="RING-H2_RNF38-like"/>
    <property type="match status" value="1"/>
</dbReference>
<name>A0A9W3ASN4_BIOGL</name>